<dbReference type="EMBL" id="JTDO01000008">
    <property type="protein sequence ID" value="KLT72849.1"/>
    <property type="molecule type" value="Genomic_DNA"/>
</dbReference>
<name>A0A0J0YRT7_9NEIS</name>
<keyword evidence="2" id="KW-1185">Reference proteome</keyword>
<protein>
    <submittedName>
        <fullName evidence="1">Uncharacterized protein</fullName>
    </submittedName>
</protein>
<sequence>MHVLSSAKIYFKFLPAGGALSRDRDIVFVCILRENKGSGRIVGMFSRQPGILSSRIQKLPPTLKTKLHLTQHSLPADTLFKQITVQFTLTKRLHEDIMI</sequence>
<dbReference type="Proteomes" id="UP000036027">
    <property type="component" value="Unassembled WGS sequence"/>
</dbReference>
<dbReference type="STRING" id="1470200.PL75_06000"/>
<evidence type="ECO:0000313" key="1">
    <source>
        <dbReference type="EMBL" id="KLT72849.1"/>
    </source>
</evidence>
<accession>A0A0J0YRT7</accession>
<proteinExistence type="predicted"/>
<comment type="caution">
    <text evidence="1">The sequence shown here is derived from an EMBL/GenBank/DDBJ whole genome shotgun (WGS) entry which is preliminary data.</text>
</comment>
<dbReference type="AlphaFoldDB" id="A0A0J0YRT7"/>
<dbReference type="PATRIC" id="fig|1470200.3.peg.2405"/>
<reference evidence="1 2" key="1">
    <citation type="submission" date="2014-11" db="EMBL/GenBank/DDBJ databases">
        <title>Genome of a novel goose pathogen.</title>
        <authorList>
            <person name="Hansen C.M."/>
            <person name="Hueffer K."/>
            <person name="Choi S.C."/>
        </authorList>
    </citation>
    <scope>NUCLEOTIDE SEQUENCE [LARGE SCALE GENOMIC DNA]</scope>
    <source>
        <strain evidence="1 2">KH1503</strain>
    </source>
</reference>
<evidence type="ECO:0000313" key="2">
    <source>
        <dbReference type="Proteomes" id="UP000036027"/>
    </source>
</evidence>
<gene>
    <name evidence="1" type="ORF">PL75_06000</name>
</gene>
<organism evidence="1 2">
    <name type="scientific">Neisseria arctica</name>
    <dbReference type="NCBI Taxonomy" id="1470200"/>
    <lineage>
        <taxon>Bacteria</taxon>
        <taxon>Pseudomonadati</taxon>
        <taxon>Pseudomonadota</taxon>
        <taxon>Betaproteobacteria</taxon>
        <taxon>Neisseriales</taxon>
        <taxon>Neisseriaceae</taxon>
        <taxon>Neisseria</taxon>
    </lineage>
</organism>